<keyword evidence="2" id="KW-1133">Transmembrane helix</keyword>
<dbReference type="InterPro" id="IPR046096">
    <property type="entry name" value="DUF6114"/>
</dbReference>
<keyword evidence="2" id="KW-0812">Transmembrane</keyword>
<dbReference type="Pfam" id="PF19609">
    <property type="entry name" value="DUF6114"/>
    <property type="match status" value="1"/>
</dbReference>
<feature type="compositionally biased region" description="Low complexity" evidence="1">
    <location>
        <begin position="249"/>
        <end position="271"/>
    </location>
</feature>
<feature type="region of interest" description="Disordered" evidence="1">
    <location>
        <begin position="122"/>
        <end position="197"/>
    </location>
</feature>
<evidence type="ECO:0000313" key="4">
    <source>
        <dbReference type="Proteomes" id="UP001241758"/>
    </source>
</evidence>
<evidence type="ECO:0000256" key="1">
    <source>
        <dbReference type="SAM" id="MobiDB-lite"/>
    </source>
</evidence>
<accession>A0ABT6X1L0</accession>
<evidence type="ECO:0000256" key="2">
    <source>
        <dbReference type="SAM" id="Phobius"/>
    </source>
</evidence>
<feature type="compositionally biased region" description="Low complexity" evidence="1">
    <location>
        <begin position="311"/>
        <end position="356"/>
    </location>
</feature>
<sequence length="514" mass="53449">MATENIWGRFRRWRRVRPFWGGLLLVLSGLEMLGSANMELDNIKIHIGPQGFFSYLLPVMLITAGVLTWFSPAQRLFYGVIAILTALYSFIGLNLGGWIAGMMLGIVGGALVIAWGPPANPRAPGAGEPSSEPTDQFAGDPAGEEPTRFLGERTAPLAGERQAPLAGERPAPLAGERPTQEIGPVGEKPATPLPRPGSLHRKALIIMAPVLVAATVTAAGHRPAEAAECPEGLPSRKASVSPSASTAKPGPSATRTGSSGSPSSTSPSSSPSPSPSATQTEQESDHPILDGINDFWEGVGDLIGIGGQKQAPASPSAAPSVAPSATATTPSAKPSTSTSPSAPVSAPVSPSAPATAKPEEIPCLGARQMNVRAQDGGLPLAGAKPGVVRVASLTMYESSYDGVAEVPTGNGPIRSLKFTMDKVVNKPFSLTIDEPGDATTVIESGELILDGNVEFYSPTFKGKLFGLIPVTFTPEQPPPLTLPVLWFTDVTLDLAYVRSDVLTAKPLDITEQRA</sequence>
<feature type="transmembrane region" description="Helical" evidence="2">
    <location>
        <begin position="20"/>
        <end position="40"/>
    </location>
</feature>
<feature type="transmembrane region" description="Helical" evidence="2">
    <location>
        <begin position="52"/>
        <end position="70"/>
    </location>
</feature>
<dbReference type="RefSeq" id="WP_282767323.1">
    <property type="nucleotide sequence ID" value="NZ_JASCTH010000058.1"/>
</dbReference>
<keyword evidence="4" id="KW-1185">Reference proteome</keyword>
<feature type="region of interest" description="Disordered" evidence="1">
    <location>
        <begin position="225"/>
        <end position="358"/>
    </location>
</feature>
<evidence type="ECO:0000313" key="3">
    <source>
        <dbReference type="EMBL" id="MDI6105858.1"/>
    </source>
</evidence>
<dbReference type="Proteomes" id="UP001241758">
    <property type="component" value="Unassembled WGS sequence"/>
</dbReference>
<organism evidence="3 4">
    <name type="scientific">Actinoplanes sandaracinus</name>
    <dbReference type="NCBI Taxonomy" id="3045177"/>
    <lineage>
        <taxon>Bacteria</taxon>
        <taxon>Bacillati</taxon>
        <taxon>Actinomycetota</taxon>
        <taxon>Actinomycetes</taxon>
        <taxon>Micromonosporales</taxon>
        <taxon>Micromonosporaceae</taxon>
        <taxon>Actinoplanes</taxon>
    </lineage>
</organism>
<proteinExistence type="predicted"/>
<protein>
    <submittedName>
        <fullName evidence="3">DUF6114 domain-containing protein</fullName>
    </submittedName>
</protein>
<gene>
    <name evidence="3" type="ORF">QLQ12_45535</name>
</gene>
<keyword evidence="2" id="KW-0472">Membrane</keyword>
<reference evidence="3 4" key="1">
    <citation type="submission" date="2023-05" db="EMBL/GenBank/DDBJ databases">
        <title>Actinoplanes sp. NEAU-A12 genome sequencing.</title>
        <authorList>
            <person name="Wang Z.-S."/>
        </authorList>
    </citation>
    <scope>NUCLEOTIDE SEQUENCE [LARGE SCALE GENOMIC DNA]</scope>
    <source>
        <strain evidence="3 4">NEAU-A12</strain>
    </source>
</reference>
<comment type="caution">
    <text evidence="3">The sequence shown here is derived from an EMBL/GenBank/DDBJ whole genome shotgun (WGS) entry which is preliminary data.</text>
</comment>
<dbReference type="PRINTS" id="PR01217">
    <property type="entry name" value="PRICHEXTENSN"/>
</dbReference>
<dbReference type="EMBL" id="JASCTH010000058">
    <property type="protein sequence ID" value="MDI6105858.1"/>
    <property type="molecule type" value="Genomic_DNA"/>
</dbReference>
<name>A0ABT6X1L0_9ACTN</name>
<feature type="transmembrane region" description="Helical" evidence="2">
    <location>
        <begin position="76"/>
        <end position="93"/>
    </location>
</feature>